<evidence type="ECO:0000313" key="1">
    <source>
        <dbReference type="EMBL" id="GFN77082.1"/>
    </source>
</evidence>
<name>A0AAV3Y411_9GAST</name>
<protein>
    <submittedName>
        <fullName evidence="1">Dnaj-like protein subfamily b member 4</fullName>
    </submittedName>
</protein>
<comment type="caution">
    <text evidence="1">The sequence shown here is derived from an EMBL/GenBank/DDBJ whole genome shotgun (WGS) entry which is preliminary data.</text>
</comment>
<reference evidence="1 2" key="1">
    <citation type="journal article" date="2021" name="Elife">
        <title>Chloroplast acquisition without the gene transfer in kleptoplastic sea slugs, Plakobranchus ocellatus.</title>
        <authorList>
            <person name="Maeda T."/>
            <person name="Takahashi S."/>
            <person name="Yoshida T."/>
            <person name="Shimamura S."/>
            <person name="Takaki Y."/>
            <person name="Nagai Y."/>
            <person name="Toyoda A."/>
            <person name="Suzuki Y."/>
            <person name="Arimoto A."/>
            <person name="Ishii H."/>
            <person name="Satoh N."/>
            <person name="Nishiyama T."/>
            <person name="Hasebe M."/>
            <person name="Maruyama T."/>
            <person name="Minagawa J."/>
            <person name="Obokata J."/>
            <person name="Shigenobu S."/>
        </authorList>
    </citation>
    <scope>NUCLEOTIDE SEQUENCE [LARGE SCALE GENOMIC DNA]</scope>
</reference>
<evidence type="ECO:0000313" key="2">
    <source>
        <dbReference type="Proteomes" id="UP000735302"/>
    </source>
</evidence>
<accession>A0AAV3Y411</accession>
<organism evidence="1 2">
    <name type="scientific">Plakobranchus ocellatus</name>
    <dbReference type="NCBI Taxonomy" id="259542"/>
    <lineage>
        <taxon>Eukaryota</taxon>
        <taxon>Metazoa</taxon>
        <taxon>Spiralia</taxon>
        <taxon>Lophotrochozoa</taxon>
        <taxon>Mollusca</taxon>
        <taxon>Gastropoda</taxon>
        <taxon>Heterobranchia</taxon>
        <taxon>Euthyneura</taxon>
        <taxon>Panpulmonata</taxon>
        <taxon>Sacoglossa</taxon>
        <taxon>Placobranchoidea</taxon>
        <taxon>Plakobranchidae</taxon>
        <taxon>Plakobranchus</taxon>
    </lineage>
</organism>
<proteinExistence type="predicted"/>
<gene>
    <name evidence="1" type="ORF">PoB_000358800</name>
</gene>
<dbReference type="EMBL" id="BLXT01000437">
    <property type="protein sequence ID" value="GFN77082.1"/>
    <property type="molecule type" value="Genomic_DNA"/>
</dbReference>
<sequence length="119" mass="13552">MKPFTCRIFRGHQNDLNLKASTHVLQSQIKQAISPCASLSSSRDMTHPGSLFAFKTFCTFSISSGQVFKFELGMTVTLLFLHMNRRDLVQAQSYLPVHIINCLHLANTDRNLQPFRHSQ</sequence>
<dbReference type="AlphaFoldDB" id="A0AAV3Y411"/>
<dbReference type="Proteomes" id="UP000735302">
    <property type="component" value="Unassembled WGS sequence"/>
</dbReference>
<keyword evidence="2" id="KW-1185">Reference proteome</keyword>